<dbReference type="eggNOG" id="ENOG502Z8K0">
    <property type="taxonomic scope" value="Bacteria"/>
</dbReference>
<dbReference type="RefSeq" id="WP_009449523.1">
    <property type="nucleotide sequence ID" value="NZ_AMSI01000003.1"/>
</dbReference>
<name>K2N776_9HYPH</name>
<dbReference type="AlphaFoldDB" id="K2N776"/>
<dbReference type="EMBL" id="AMSI01000003">
    <property type="protein sequence ID" value="EKF43333.1"/>
    <property type="molecule type" value="Genomic_DNA"/>
</dbReference>
<organism evidence="1 2">
    <name type="scientific">Nitratireductor indicus C115</name>
    <dbReference type="NCBI Taxonomy" id="1231190"/>
    <lineage>
        <taxon>Bacteria</taxon>
        <taxon>Pseudomonadati</taxon>
        <taxon>Pseudomonadota</taxon>
        <taxon>Alphaproteobacteria</taxon>
        <taxon>Hyphomicrobiales</taxon>
        <taxon>Phyllobacteriaceae</taxon>
        <taxon>Nitratireductor</taxon>
    </lineage>
</organism>
<evidence type="ECO:0000313" key="1">
    <source>
        <dbReference type="EMBL" id="EKF43333.1"/>
    </source>
</evidence>
<dbReference type="STRING" id="721133.SAMN05216176_101333"/>
<gene>
    <name evidence="1" type="ORF">NA8A_04858</name>
</gene>
<sequence length="826" mass="91034">MTIDACLDNAVNGGAISKDEARRLKDEFERYRSRREAGGAATANEQAKADLAEALRADTEHKRRKAKIAAKVTARIANDLANHVTPKGKRDIAAGALDMLEHFGTAGFSSVEGRRRAIVGMAHARMEELLHHFRRGAVGGDRSRWNKADLRNLVREAFGEDTGDQAAKGLARSWTQTAEWLRQRFNTAGGAIGKLENWGLPQHHDARALRKTGREAWKDYIRGRLDVARMKHPLTGKTIDGKELEGILDEIFDSITTEGWNKVEPKRQPFGRGALANQRAEHRFLVFRDADSWLEYQEAYGGGGDPFAAMMSHINMMARDISSMEILGPNPGGSIEWMKQAIQKEAQDVAAGKPGRIPAKPDAALDYAKWRIDRIDAVWNSIRGGLETPINGKWASGLSAFRSLITASVLGSAAISSISDVGTQQITRAFAGMSPRGVVKQTISALLPSNRREAVRSGLIFDSAAHVFHAQARYVGTISGPEWASYLADRVLTFSGLTPWTQAGRHAFGLAAQAEIGARVHLSFDQLPAGMQTFFRRYGIHAREWDMIRKAPLHEPEPGAGFLRPAEIAERIDPRLAERYLEMIQTETEYAIPSGSHRSRTALLNQNQPGTFIGEVLRSFAQFKSFGAVFMLLHGSRIAAMLAKGETRAHGAAYAGALLLTTTVYGALALQAKQVAAGRDPRDMDTKSFWFSAMLQGGGLGIYGDFAFGNINRYGGGFATTFAGPVVQRANDFWNLTAGNAVQLASGEKTHFGRELVKFARGNIPGSNIWYLRLGWERLVLDQAQYLLDPEANKAFKRQQQFWRRDFGQEYFWAPGTSAPQRAPAF</sequence>
<comment type="caution">
    <text evidence="1">The sequence shown here is derived from an EMBL/GenBank/DDBJ whole genome shotgun (WGS) entry which is preliminary data.</text>
</comment>
<accession>K2N776</accession>
<evidence type="ECO:0000313" key="2">
    <source>
        <dbReference type="Proteomes" id="UP000007374"/>
    </source>
</evidence>
<dbReference type="Proteomes" id="UP000007374">
    <property type="component" value="Unassembled WGS sequence"/>
</dbReference>
<proteinExistence type="predicted"/>
<dbReference type="OrthoDB" id="6576970at2"/>
<keyword evidence="2" id="KW-1185">Reference proteome</keyword>
<reference evidence="1 2" key="1">
    <citation type="journal article" date="2012" name="J. Bacteriol.">
        <title>Genome Sequence of Nitratireductor indicus Type Strain C115.</title>
        <authorList>
            <person name="Lai Q."/>
            <person name="Li G."/>
            <person name="Yu Z."/>
            <person name="Shao Z."/>
        </authorList>
    </citation>
    <scope>NUCLEOTIDE SEQUENCE [LARGE SCALE GENOMIC DNA]</scope>
    <source>
        <strain evidence="1 2">C115</strain>
    </source>
</reference>
<dbReference type="PATRIC" id="fig|1231190.3.peg.1016"/>
<protein>
    <submittedName>
        <fullName evidence="1">Uncharacterized protein</fullName>
    </submittedName>
</protein>